<dbReference type="GO" id="GO:0008865">
    <property type="term" value="F:fructokinase activity"/>
    <property type="evidence" value="ECO:0007669"/>
    <property type="project" value="TreeGrafter"/>
</dbReference>
<evidence type="ECO:0000256" key="2">
    <source>
        <dbReference type="ARBA" id="ARBA00022679"/>
    </source>
</evidence>
<keyword evidence="4 6" id="KW-0418">Kinase</keyword>
<keyword evidence="10" id="KW-1185">Reference proteome</keyword>
<dbReference type="UniPathway" id="UPA00109">
    <property type="reaction ID" value="UER00180"/>
</dbReference>
<gene>
    <name evidence="9" type="ORF">BJ085DRAFT_19986</name>
</gene>
<dbReference type="EC" id="2.7.1.-" evidence="6"/>
<evidence type="ECO:0000256" key="5">
    <source>
        <dbReference type="ARBA" id="ARBA00022840"/>
    </source>
</evidence>
<feature type="domain" description="Hexokinase C-terminal" evidence="8">
    <location>
        <begin position="47"/>
        <end position="299"/>
    </location>
</feature>
<name>A0A4V1J4B1_9FUNG</name>
<dbReference type="Pfam" id="PF03727">
    <property type="entry name" value="Hexokinase_2"/>
    <property type="match status" value="1"/>
</dbReference>
<dbReference type="STRING" id="215637.A0A4V1J4B1"/>
<dbReference type="InterPro" id="IPR022673">
    <property type="entry name" value="Hexokinase_C"/>
</dbReference>
<dbReference type="InterPro" id="IPR001312">
    <property type="entry name" value="Hexokinase"/>
</dbReference>
<dbReference type="SUPFAM" id="SSF53067">
    <property type="entry name" value="Actin-like ATPase domain"/>
    <property type="match status" value="2"/>
</dbReference>
<evidence type="ECO:0000256" key="3">
    <source>
        <dbReference type="ARBA" id="ARBA00022741"/>
    </source>
</evidence>
<evidence type="ECO:0000259" key="8">
    <source>
        <dbReference type="Pfam" id="PF03727"/>
    </source>
</evidence>
<reference evidence="10" key="1">
    <citation type="journal article" date="2018" name="Nat. Microbiol.">
        <title>Leveraging single-cell genomics to expand the fungal tree of life.</title>
        <authorList>
            <person name="Ahrendt S.R."/>
            <person name="Quandt C.A."/>
            <person name="Ciobanu D."/>
            <person name="Clum A."/>
            <person name="Salamov A."/>
            <person name="Andreopoulos B."/>
            <person name="Cheng J.F."/>
            <person name="Woyke T."/>
            <person name="Pelin A."/>
            <person name="Henrissat B."/>
            <person name="Reynolds N.K."/>
            <person name="Benny G.L."/>
            <person name="Smith M.E."/>
            <person name="James T.Y."/>
            <person name="Grigoriev I.V."/>
        </authorList>
    </citation>
    <scope>NUCLEOTIDE SEQUENCE [LARGE SCALE GENOMIC DNA]</scope>
    <source>
        <strain evidence="10">RSA 468</strain>
    </source>
</reference>
<keyword evidence="5 6" id="KW-0067">ATP-binding</keyword>
<accession>A0A4V1J4B1</accession>
<keyword evidence="6" id="KW-0324">Glycolysis</keyword>
<dbReference type="GO" id="GO:0006096">
    <property type="term" value="P:glycolytic process"/>
    <property type="evidence" value="ECO:0007669"/>
    <property type="project" value="UniProtKB-UniPathway"/>
</dbReference>
<dbReference type="Proteomes" id="UP000268162">
    <property type="component" value="Unassembled WGS sequence"/>
</dbReference>
<feature type="non-terminal residue" evidence="9">
    <location>
        <position position="1"/>
    </location>
</feature>
<dbReference type="GO" id="GO:0005829">
    <property type="term" value="C:cytosol"/>
    <property type="evidence" value="ECO:0007669"/>
    <property type="project" value="TreeGrafter"/>
</dbReference>
<proteinExistence type="inferred from homology"/>
<dbReference type="GO" id="GO:0005536">
    <property type="term" value="F:D-glucose binding"/>
    <property type="evidence" value="ECO:0007669"/>
    <property type="project" value="InterPro"/>
</dbReference>
<dbReference type="PROSITE" id="PS51748">
    <property type="entry name" value="HEXOKINASE_2"/>
    <property type="match status" value="1"/>
</dbReference>
<protein>
    <recommendedName>
        <fullName evidence="6">Phosphotransferase</fullName>
        <ecNumber evidence="6">2.7.1.-</ecNumber>
    </recommendedName>
</protein>
<dbReference type="InterPro" id="IPR043129">
    <property type="entry name" value="ATPase_NBD"/>
</dbReference>
<dbReference type="GO" id="GO:0005524">
    <property type="term" value="F:ATP binding"/>
    <property type="evidence" value="ECO:0007669"/>
    <property type="project" value="UniProtKB-UniRule"/>
</dbReference>
<keyword evidence="3 6" id="KW-0547">Nucleotide-binding</keyword>
<sequence>GAEGKDIVGLLQNALEARNIRVTVTALLNDTVGALVACSYRHPNTLMGIILGTGSNAAYMEKIANIPKFDLGAACVDRKTVVTADDEMVINMEWGAFDNEGDVIPYNRYDRMLDNNSSNVGRQMFEKRISGLYLGEIFRLVILDLVRLQLIFKGQISCALETPYVLDTSVISRMVDDESPNFEEGARVVSTKLGLECTSPADRYMVRRTATTVAYRSARFAGAAIGAVILRRSERLAAASAENPLAIGVDGSLYEHFRTFRETMVQSLTETIGAENMTKINISLTKDGSGVGAAVTAIMSAQGKCL</sequence>
<dbReference type="Gene3D" id="3.40.367.20">
    <property type="match status" value="1"/>
</dbReference>
<dbReference type="GO" id="GO:0001678">
    <property type="term" value="P:intracellular glucose homeostasis"/>
    <property type="evidence" value="ECO:0007669"/>
    <property type="project" value="InterPro"/>
</dbReference>
<feature type="domain" description="Hexokinase N-terminal" evidence="7">
    <location>
        <begin position="1"/>
        <end position="40"/>
    </location>
</feature>
<evidence type="ECO:0000256" key="6">
    <source>
        <dbReference type="RuleBase" id="RU362007"/>
    </source>
</evidence>
<comment type="similarity">
    <text evidence="1 6">Belongs to the hexokinase family.</text>
</comment>
<organism evidence="9 10">
    <name type="scientific">Dimargaris cristalligena</name>
    <dbReference type="NCBI Taxonomy" id="215637"/>
    <lineage>
        <taxon>Eukaryota</taxon>
        <taxon>Fungi</taxon>
        <taxon>Fungi incertae sedis</taxon>
        <taxon>Zoopagomycota</taxon>
        <taxon>Kickxellomycotina</taxon>
        <taxon>Dimargaritomycetes</taxon>
        <taxon>Dimargaritales</taxon>
        <taxon>Dimargaritaceae</taxon>
        <taxon>Dimargaris</taxon>
    </lineage>
</organism>
<evidence type="ECO:0000313" key="10">
    <source>
        <dbReference type="Proteomes" id="UP000268162"/>
    </source>
</evidence>
<dbReference type="EMBL" id="ML003017">
    <property type="protein sequence ID" value="RKP34939.1"/>
    <property type="molecule type" value="Genomic_DNA"/>
</dbReference>
<dbReference type="PANTHER" id="PTHR19443:SF30">
    <property type="entry name" value="GLUCOKINASE-1-RELATED"/>
    <property type="match status" value="1"/>
</dbReference>
<dbReference type="GO" id="GO:0004340">
    <property type="term" value="F:glucokinase activity"/>
    <property type="evidence" value="ECO:0007669"/>
    <property type="project" value="TreeGrafter"/>
</dbReference>
<evidence type="ECO:0000256" key="1">
    <source>
        <dbReference type="ARBA" id="ARBA00009225"/>
    </source>
</evidence>
<dbReference type="GO" id="GO:0005739">
    <property type="term" value="C:mitochondrion"/>
    <property type="evidence" value="ECO:0007669"/>
    <property type="project" value="TreeGrafter"/>
</dbReference>
<dbReference type="Pfam" id="PF00349">
    <property type="entry name" value="Hexokinase_1"/>
    <property type="match status" value="1"/>
</dbReference>
<dbReference type="GO" id="GO:0006006">
    <property type="term" value="P:glucose metabolic process"/>
    <property type="evidence" value="ECO:0007669"/>
    <property type="project" value="TreeGrafter"/>
</dbReference>
<keyword evidence="2 6" id="KW-0808">Transferase</keyword>
<dbReference type="AlphaFoldDB" id="A0A4V1J4B1"/>
<dbReference type="InterPro" id="IPR022672">
    <property type="entry name" value="Hexokinase_N"/>
</dbReference>
<evidence type="ECO:0000259" key="7">
    <source>
        <dbReference type="Pfam" id="PF00349"/>
    </source>
</evidence>
<evidence type="ECO:0000313" key="9">
    <source>
        <dbReference type="EMBL" id="RKP34939.1"/>
    </source>
</evidence>
<evidence type="ECO:0000256" key="4">
    <source>
        <dbReference type="ARBA" id="ARBA00022777"/>
    </source>
</evidence>
<dbReference type="PANTHER" id="PTHR19443">
    <property type="entry name" value="HEXOKINASE"/>
    <property type="match status" value="1"/>
</dbReference>
<dbReference type="PRINTS" id="PR00475">
    <property type="entry name" value="HEXOKINASE"/>
</dbReference>